<protein>
    <submittedName>
        <fullName evidence="1">Uncharacterized protein</fullName>
    </submittedName>
</protein>
<dbReference type="Proteomes" id="UP001148737">
    <property type="component" value="Unassembled WGS sequence"/>
</dbReference>
<dbReference type="EMBL" id="JANAKD010002293">
    <property type="protein sequence ID" value="KAJ3474025.1"/>
    <property type="molecule type" value="Genomic_DNA"/>
</dbReference>
<comment type="caution">
    <text evidence="1">The sequence shown here is derived from an EMBL/GenBank/DDBJ whole genome shotgun (WGS) entry which is preliminary data.</text>
</comment>
<accession>A0ACC1QEB6</accession>
<gene>
    <name evidence="1" type="ORF">NLG97_g10025</name>
</gene>
<evidence type="ECO:0000313" key="1">
    <source>
        <dbReference type="EMBL" id="KAJ3474025.1"/>
    </source>
</evidence>
<sequence>MPQPYGDDTGATRRREDSRRHRNGRSRSPDRTQRRRSEERDYRDSKERDHKSDKDRSSRRHRSPHGHHDRRHREHDSPATAPVELPFGARQLGKGDLRKFEPLLASYLDLQKQKYIEDMDDREVKGRWKSFIGKWNRGELAEGWYDPDMFARIVAAHPEAESERAHHREAERSEARRAPEERKQQHYEKPRDSEEEEDSDYGPALPSSSRGGRRMGAG</sequence>
<proteinExistence type="predicted"/>
<keyword evidence="2" id="KW-1185">Reference proteome</keyword>
<reference evidence="1" key="1">
    <citation type="submission" date="2022-07" db="EMBL/GenBank/DDBJ databases">
        <title>Genome Sequence of Lecanicillium saksenae.</title>
        <authorList>
            <person name="Buettner E."/>
        </authorList>
    </citation>
    <scope>NUCLEOTIDE SEQUENCE</scope>
    <source>
        <strain evidence="1">VT-O1</strain>
    </source>
</reference>
<evidence type="ECO:0000313" key="2">
    <source>
        <dbReference type="Proteomes" id="UP001148737"/>
    </source>
</evidence>
<organism evidence="1 2">
    <name type="scientific">Lecanicillium saksenae</name>
    <dbReference type="NCBI Taxonomy" id="468837"/>
    <lineage>
        <taxon>Eukaryota</taxon>
        <taxon>Fungi</taxon>
        <taxon>Dikarya</taxon>
        <taxon>Ascomycota</taxon>
        <taxon>Pezizomycotina</taxon>
        <taxon>Sordariomycetes</taxon>
        <taxon>Hypocreomycetidae</taxon>
        <taxon>Hypocreales</taxon>
        <taxon>Cordycipitaceae</taxon>
        <taxon>Lecanicillium</taxon>
    </lineage>
</organism>
<name>A0ACC1QEB6_9HYPO</name>